<evidence type="ECO:0000256" key="4">
    <source>
        <dbReference type="ARBA" id="ARBA00022723"/>
    </source>
</evidence>
<evidence type="ECO:0000259" key="10">
    <source>
        <dbReference type="Pfam" id="PF25993"/>
    </source>
</evidence>
<evidence type="ECO:0000256" key="1">
    <source>
        <dbReference type="ARBA" id="ARBA00004167"/>
    </source>
</evidence>
<dbReference type="OrthoDB" id="1916590at2759"/>
<evidence type="ECO:0000256" key="3">
    <source>
        <dbReference type="ARBA" id="ARBA00022692"/>
    </source>
</evidence>
<feature type="domain" description="ZFPL1-like U-box" evidence="11">
    <location>
        <begin position="39"/>
        <end position="109"/>
    </location>
</feature>
<evidence type="ECO:0000256" key="6">
    <source>
        <dbReference type="ARBA" id="ARBA00022833"/>
    </source>
</evidence>
<proteinExistence type="inferred from homology"/>
<evidence type="ECO:0000259" key="11">
    <source>
        <dbReference type="Pfam" id="PF25998"/>
    </source>
</evidence>
<keyword evidence="5 9" id="KW-0863">Zinc-finger</keyword>
<evidence type="ECO:0000256" key="8">
    <source>
        <dbReference type="ARBA" id="ARBA00023136"/>
    </source>
</evidence>
<keyword evidence="6 9" id="KW-0862">Zinc</keyword>
<keyword evidence="3 9" id="KW-0812">Transmembrane</keyword>
<keyword evidence="8 9" id="KW-0472">Membrane</keyword>
<organism evidence="14">
    <name type="scientific">Gongylonema pulchrum</name>
    <dbReference type="NCBI Taxonomy" id="637853"/>
    <lineage>
        <taxon>Eukaryota</taxon>
        <taxon>Metazoa</taxon>
        <taxon>Ecdysozoa</taxon>
        <taxon>Nematoda</taxon>
        <taxon>Chromadorea</taxon>
        <taxon>Rhabditida</taxon>
        <taxon>Spirurina</taxon>
        <taxon>Spiruromorpha</taxon>
        <taxon>Spiruroidea</taxon>
        <taxon>Gongylonematidae</taxon>
        <taxon>Gongylonema</taxon>
    </lineage>
</organism>
<evidence type="ECO:0000256" key="7">
    <source>
        <dbReference type="ARBA" id="ARBA00022989"/>
    </source>
</evidence>
<keyword evidence="7 9" id="KW-1133">Transmembrane helix</keyword>
<dbReference type="AlphaFoldDB" id="A0A183DYQ3"/>
<reference evidence="12 13" key="2">
    <citation type="submission" date="2018-11" db="EMBL/GenBank/DDBJ databases">
        <authorList>
            <consortium name="Pathogen Informatics"/>
        </authorList>
    </citation>
    <scope>NUCLEOTIDE SEQUENCE [LARGE SCALE GENOMIC DNA]</scope>
</reference>
<evidence type="ECO:0000256" key="5">
    <source>
        <dbReference type="ARBA" id="ARBA00022771"/>
    </source>
</evidence>
<reference evidence="14" key="1">
    <citation type="submission" date="2016-06" db="UniProtKB">
        <authorList>
            <consortium name="WormBaseParasite"/>
        </authorList>
    </citation>
    <scope>IDENTIFICATION</scope>
</reference>
<accession>A0A183DYQ3</accession>
<evidence type="ECO:0000256" key="9">
    <source>
        <dbReference type="RuleBase" id="RU369078"/>
    </source>
</evidence>
<feature type="transmembrane region" description="Helical" evidence="9">
    <location>
        <begin position="251"/>
        <end position="272"/>
    </location>
</feature>
<dbReference type="InterPro" id="IPR039043">
    <property type="entry name" value="ZFPL1"/>
</dbReference>
<comment type="similarity">
    <text evidence="2 9">Belongs to the ZFPL1 family.</text>
</comment>
<name>A0A183DYQ3_9BILA</name>
<dbReference type="GO" id="GO:0005794">
    <property type="term" value="C:Golgi apparatus"/>
    <property type="evidence" value="ECO:0007669"/>
    <property type="project" value="TreeGrafter"/>
</dbReference>
<dbReference type="WBParaSite" id="GPUH_0001385901-mRNA-1">
    <property type="protein sequence ID" value="GPUH_0001385901-mRNA-1"/>
    <property type="gene ID" value="GPUH_0001385901"/>
</dbReference>
<comment type="subcellular location">
    <subcellularLocation>
        <location evidence="1 9">Membrane</location>
        <topology evidence="1 9">Single-pass membrane protein</topology>
    </subcellularLocation>
</comment>
<dbReference type="Proteomes" id="UP000271098">
    <property type="component" value="Unassembled WGS sequence"/>
</dbReference>
<dbReference type="Pfam" id="PF25998">
    <property type="entry name" value="U-box_ZFPL1"/>
    <property type="match status" value="1"/>
</dbReference>
<dbReference type="GO" id="GO:0016020">
    <property type="term" value="C:membrane"/>
    <property type="evidence" value="ECO:0007669"/>
    <property type="project" value="UniProtKB-SubCell"/>
</dbReference>
<dbReference type="PANTHER" id="PTHR12981">
    <property type="entry name" value="ZINC FINGER PROTEIN-LIKE 1"/>
    <property type="match status" value="1"/>
</dbReference>
<dbReference type="PANTHER" id="PTHR12981:SF0">
    <property type="entry name" value="ZINC FINGER PROTEIN-LIKE 1"/>
    <property type="match status" value="1"/>
</dbReference>
<gene>
    <name evidence="12" type="ORF">GPUH_LOCUS13844</name>
</gene>
<dbReference type="CDD" id="cd16487">
    <property type="entry name" value="mRING-H2-C3DHC3_ZFPL1"/>
    <property type="match status" value="1"/>
</dbReference>
<feature type="domain" description="ZFPL1-like B-box zinc-binding" evidence="10">
    <location>
        <begin position="1"/>
        <end position="20"/>
    </location>
</feature>
<dbReference type="InterPro" id="IPR058730">
    <property type="entry name" value="U-box_ZFPL1-like"/>
</dbReference>
<evidence type="ECO:0000313" key="13">
    <source>
        <dbReference type="Proteomes" id="UP000271098"/>
    </source>
</evidence>
<evidence type="ECO:0000313" key="12">
    <source>
        <dbReference type="EMBL" id="VDN23105.1"/>
    </source>
</evidence>
<dbReference type="GO" id="GO:0008270">
    <property type="term" value="F:zinc ion binding"/>
    <property type="evidence" value="ECO:0007669"/>
    <property type="project" value="UniProtKB-UniRule"/>
</dbReference>
<keyword evidence="4 9" id="KW-0479">Metal-binding</keyword>
<evidence type="ECO:0000313" key="14">
    <source>
        <dbReference type="WBParaSite" id="GPUH_0001385901-mRNA-1"/>
    </source>
</evidence>
<evidence type="ECO:0000256" key="2">
    <source>
        <dbReference type="ARBA" id="ARBA00005561"/>
    </source>
</evidence>
<protein>
    <recommendedName>
        <fullName evidence="9">Zinc finger protein-like 1 homolog</fullName>
    </recommendedName>
</protein>
<keyword evidence="13" id="KW-1185">Reference proteome</keyword>
<dbReference type="EMBL" id="UYRT01080625">
    <property type="protein sequence ID" value="VDN23105.1"/>
    <property type="molecule type" value="Genomic_DNA"/>
</dbReference>
<dbReference type="InterPro" id="IPR058731">
    <property type="entry name" value="Znf-B_box_ZFPL1-like"/>
</dbReference>
<sequence length="299" mass="34058">MGLCKCPKKKVTNLFCFEHRCVVQSYLSWLADSDYDTSCALCAAPFECKETVRLKYLFHWECLDAWARRLPANTAPAGYKCQQCQDCIFPAPNQTSPTIERLRSMLQQANWARAGLGLSLLPEPLDHLHSPTSFTSSTTTAPFSEQQTCMSAEAVLHKANFSANTATVVDVENDYIKREQQNQFTSRKLTAVGDVGYVSANSMLLSRDRDEDLPENKYKRRSASEWFSRWFRSRYGRRSAFDVRARWKNGIFYVILCVVLVMTVFTVLSRVLTRPSEDDPSLDLLANPDIRIALPEHSQ</sequence>
<dbReference type="Pfam" id="PF25993">
    <property type="entry name" value="zf-B_box_ZFPL1"/>
    <property type="match status" value="1"/>
</dbReference>